<feature type="transmembrane region" description="Helical" evidence="2">
    <location>
        <begin position="127"/>
        <end position="144"/>
    </location>
</feature>
<name>A0A0S7BEB2_9CHLR</name>
<evidence type="ECO:0000313" key="4">
    <source>
        <dbReference type="EMBL" id="GAP13869.1"/>
    </source>
</evidence>
<keyword evidence="2" id="KW-0812">Transmembrane</keyword>
<accession>A0A0S7BEB2</accession>
<dbReference type="InterPro" id="IPR000620">
    <property type="entry name" value="EamA_dom"/>
</dbReference>
<evidence type="ECO:0000256" key="2">
    <source>
        <dbReference type="SAM" id="Phobius"/>
    </source>
</evidence>
<dbReference type="SUPFAM" id="SSF103481">
    <property type="entry name" value="Multidrug resistance efflux transporter EmrE"/>
    <property type="match status" value="2"/>
</dbReference>
<dbReference type="Proteomes" id="UP000055060">
    <property type="component" value="Unassembled WGS sequence"/>
</dbReference>
<feature type="transmembrane region" description="Helical" evidence="2">
    <location>
        <begin position="216"/>
        <end position="238"/>
    </location>
</feature>
<feature type="transmembrane region" description="Helical" evidence="2">
    <location>
        <begin position="271"/>
        <end position="288"/>
    </location>
</feature>
<feature type="domain" description="EamA" evidence="3">
    <location>
        <begin position="14"/>
        <end position="141"/>
    </location>
</feature>
<feature type="transmembrane region" description="Helical" evidence="2">
    <location>
        <begin position="12"/>
        <end position="30"/>
    </location>
</feature>
<dbReference type="AlphaFoldDB" id="A0A0S7BEB2"/>
<protein>
    <submittedName>
        <fullName evidence="4">Permease of the drug/metabolite transporter (DMT) superfamily</fullName>
    </submittedName>
</protein>
<dbReference type="STRING" id="360412.LARV_01628"/>
<sequence>MFIQKIPRKTLAYISMGVGVLALSLSALFVRWSQAPGTVTAFYRMTIAGLVLLPFFLRLPASDRKRLNSYWYLPLIAGLCTAMDHGMWSTSIGMTRIANATLMNYISPLWVALFAWLVWHEKLSGKFWAGLAVTLLGTVVFFNGREMQGLSMNAGDLLAIGSSLFYAFYFLVTQRSRTHLRTLAYLVPVNWVAALALLGFNLASGHALTGYPTATWLTFLGAGLISQTIGYFSMSFALGSLPASIVSPTMIAAPVFTTLMAIPFAGEMPQINQWIGGLILLGGIYWVNRAQ</sequence>
<reference evidence="4" key="1">
    <citation type="submission" date="2015-07" db="EMBL/GenBank/DDBJ databases">
        <title>Draft Genome Sequences of Anaerolinea thermolimosa IMO-1, Bellilinea caldifistulae GOMI-1, Leptolinea tardivitalis YMTK-2, Levilinea saccharolytica KIBI-1,Longilinea arvoryzae KOME-1, Previously Described as Members of the Anaerolineaceae (Chloroflexi).</title>
        <authorList>
            <person name="Sekiguchi Y."/>
            <person name="Ohashi A."/>
            <person name="Matsuura N."/>
            <person name="Tourlousse M.D."/>
        </authorList>
    </citation>
    <scope>NUCLEOTIDE SEQUENCE [LARGE SCALE GENOMIC DNA]</scope>
    <source>
        <strain evidence="4">KOME-1</strain>
    </source>
</reference>
<feature type="domain" description="EamA" evidence="3">
    <location>
        <begin position="154"/>
        <end position="288"/>
    </location>
</feature>
<feature type="transmembrane region" description="Helical" evidence="2">
    <location>
        <begin position="71"/>
        <end position="90"/>
    </location>
</feature>
<comment type="similarity">
    <text evidence="1">Belongs to the EamA transporter family.</text>
</comment>
<gene>
    <name evidence="4" type="ORF">LARV_01628</name>
</gene>
<evidence type="ECO:0000259" key="3">
    <source>
        <dbReference type="Pfam" id="PF00892"/>
    </source>
</evidence>
<dbReference type="Gene3D" id="1.10.3730.20">
    <property type="match status" value="1"/>
</dbReference>
<dbReference type="PANTHER" id="PTHR22911:SF76">
    <property type="entry name" value="EAMA DOMAIN-CONTAINING PROTEIN"/>
    <property type="match status" value="1"/>
</dbReference>
<dbReference type="PANTHER" id="PTHR22911">
    <property type="entry name" value="ACYL-MALONYL CONDENSING ENZYME-RELATED"/>
    <property type="match status" value="1"/>
</dbReference>
<feature type="transmembrane region" description="Helical" evidence="2">
    <location>
        <begin position="245"/>
        <end position="265"/>
    </location>
</feature>
<keyword evidence="2" id="KW-0472">Membrane</keyword>
<keyword evidence="5" id="KW-1185">Reference proteome</keyword>
<evidence type="ECO:0000256" key="1">
    <source>
        <dbReference type="ARBA" id="ARBA00007362"/>
    </source>
</evidence>
<feature type="transmembrane region" description="Helical" evidence="2">
    <location>
        <begin position="183"/>
        <end position="204"/>
    </location>
</feature>
<dbReference type="RefSeq" id="WP_236709942.1">
    <property type="nucleotide sequence ID" value="NZ_DF967972.1"/>
</dbReference>
<proteinExistence type="inferred from homology"/>
<organism evidence="4">
    <name type="scientific">Longilinea arvoryzae</name>
    <dbReference type="NCBI Taxonomy" id="360412"/>
    <lineage>
        <taxon>Bacteria</taxon>
        <taxon>Bacillati</taxon>
        <taxon>Chloroflexota</taxon>
        <taxon>Anaerolineae</taxon>
        <taxon>Anaerolineales</taxon>
        <taxon>Anaerolineaceae</taxon>
        <taxon>Longilinea</taxon>
    </lineage>
</organism>
<keyword evidence="2" id="KW-1133">Transmembrane helix</keyword>
<dbReference type="EMBL" id="DF967972">
    <property type="protein sequence ID" value="GAP13869.1"/>
    <property type="molecule type" value="Genomic_DNA"/>
</dbReference>
<dbReference type="GO" id="GO:0016020">
    <property type="term" value="C:membrane"/>
    <property type="evidence" value="ECO:0007669"/>
    <property type="project" value="InterPro"/>
</dbReference>
<evidence type="ECO:0000313" key="5">
    <source>
        <dbReference type="Proteomes" id="UP000055060"/>
    </source>
</evidence>
<dbReference type="InterPro" id="IPR037185">
    <property type="entry name" value="EmrE-like"/>
</dbReference>
<dbReference type="Pfam" id="PF00892">
    <property type="entry name" value="EamA"/>
    <property type="match status" value="2"/>
</dbReference>
<feature type="transmembrane region" description="Helical" evidence="2">
    <location>
        <begin position="102"/>
        <end position="120"/>
    </location>
</feature>
<feature type="transmembrane region" description="Helical" evidence="2">
    <location>
        <begin position="42"/>
        <end position="59"/>
    </location>
</feature>
<feature type="transmembrane region" description="Helical" evidence="2">
    <location>
        <begin position="150"/>
        <end position="171"/>
    </location>
</feature>